<keyword evidence="1" id="KW-0472">Membrane</keyword>
<name>R3WDD9_9ENTE</name>
<dbReference type="eggNOG" id="ENOG502ZE4N">
    <property type="taxonomic scope" value="Bacteria"/>
</dbReference>
<evidence type="ECO:0000313" key="2">
    <source>
        <dbReference type="EMBL" id="EOL45896.1"/>
    </source>
</evidence>
<gene>
    <name evidence="2" type="ORF">UC7_01693</name>
</gene>
<dbReference type="EMBL" id="AJAU01000017">
    <property type="protein sequence ID" value="EOL45896.1"/>
    <property type="molecule type" value="Genomic_DNA"/>
</dbReference>
<accession>R3WDD9</accession>
<dbReference type="OrthoDB" id="2185819at2"/>
<dbReference type="AlphaFoldDB" id="R3WDD9"/>
<sequence>MAVLLHPTKIKRVLFGYWLGVPLLFGLYIFILAAVRNVSAVTIFTRIPSLTLASIIVFLLFFQLFGLAVIGHSSDCRHSLLGLYVRFNMFQQLCTFNIPGFFLCVLFYRSLLDGKEEVALTKQAQLVMYVLMGFVGLMTILTVWLRLSL</sequence>
<dbReference type="STRING" id="317735.RU98_GL002086"/>
<protein>
    <submittedName>
        <fullName evidence="2">Uncharacterized protein</fullName>
    </submittedName>
</protein>
<reference evidence="2 3" key="1">
    <citation type="submission" date="2013-02" db="EMBL/GenBank/DDBJ databases">
        <title>The Genome Sequence of Enterococcus caccae BAA-1240.</title>
        <authorList>
            <consortium name="The Broad Institute Genome Sequencing Platform"/>
            <consortium name="The Broad Institute Genome Sequencing Center for Infectious Disease"/>
            <person name="Earl A.M."/>
            <person name="Gilmore M.S."/>
            <person name="Lebreton F."/>
            <person name="Walker B."/>
            <person name="Young S.K."/>
            <person name="Zeng Q."/>
            <person name="Gargeya S."/>
            <person name="Fitzgerald M."/>
            <person name="Haas B."/>
            <person name="Abouelleil A."/>
            <person name="Alvarado L."/>
            <person name="Arachchi H.M."/>
            <person name="Berlin A.M."/>
            <person name="Chapman S.B."/>
            <person name="Dewar J."/>
            <person name="Goldberg J."/>
            <person name="Griggs A."/>
            <person name="Gujja S."/>
            <person name="Hansen M."/>
            <person name="Howarth C."/>
            <person name="Imamovic A."/>
            <person name="Larimer J."/>
            <person name="McCowan C."/>
            <person name="Murphy C."/>
            <person name="Neiman D."/>
            <person name="Pearson M."/>
            <person name="Priest M."/>
            <person name="Roberts A."/>
            <person name="Saif S."/>
            <person name="Shea T."/>
            <person name="Sisk P."/>
            <person name="Sykes S."/>
            <person name="Wortman J."/>
            <person name="Nusbaum C."/>
            <person name="Birren B."/>
        </authorList>
    </citation>
    <scope>NUCLEOTIDE SEQUENCE [LARGE SCALE GENOMIC DNA]</scope>
    <source>
        <strain evidence="2 3">ATCC BAA-1240</strain>
    </source>
</reference>
<evidence type="ECO:0000313" key="3">
    <source>
        <dbReference type="Proteomes" id="UP000013840"/>
    </source>
</evidence>
<proteinExistence type="predicted"/>
<dbReference type="PATRIC" id="fig|1158612.3.peg.1679"/>
<dbReference type="Proteomes" id="UP000013840">
    <property type="component" value="Unassembled WGS sequence"/>
</dbReference>
<organism evidence="2 3">
    <name type="scientific">Enterococcus caccae ATCC BAA-1240</name>
    <dbReference type="NCBI Taxonomy" id="1158612"/>
    <lineage>
        <taxon>Bacteria</taxon>
        <taxon>Bacillati</taxon>
        <taxon>Bacillota</taxon>
        <taxon>Bacilli</taxon>
        <taxon>Lactobacillales</taxon>
        <taxon>Enterococcaceae</taxon>
        <taxon>Enterococcus</taxon>
    </lineage>
</organism>
<keyword evidence="1" id="KW-0812">Transmembrane</keyword>
<feature type="transmembrane region" description="Helical" evidence="1">
    <location>
        <begin position="90"/>
        <end position="108"/>
    </location>
</feature>
<evidence type="ECO:0000256" key="1">
    <source>
        <dbReference type="SAM" id="Phobius"/>
    </source>
</evidence>
<feature type="transmembrane region" description="Helical" evidence="1">
    <location>
        <begin position="15"/>
        <end position="35"/>
    </location>
</feature>
<keyword evidence="3" id="KW-1185">Reference proteome</keyword>
<dbReference type="RefSeq" id="WP_010771820.1">
    <property type="nucleotide sequence ID" value="NZ_KB946333.1"/>
</dbReference>
<keyword evidence="1" id="KW-1133">Transmembrane helix</keyword>
<comment type="caution">
    <text evidence="2">The sequence shown here is derived from an EMBL/GenBank/DDBJ whole genome shotgun (WGS) entry which is preliminary data.</text>
</comment>
<feature type="transmembrane region" description="Helical" evidence="1">
    <location>
        <begin position="47"/>
        <end position="70"/>
    </location>
</feature>
<feature type="transmembrane region" description="Helical" evidence="1">
    <location>
        <begin position="129"/>
        <end position="147"/>
    </location>
</feature>